<protein>
    <submittedName>
        <fullName evidence="3">DUF1080 domain-containing protein</fullName>
    </submittedName>
</protein>
<reference evidence="3 4" key="1">
    <citation type="journal article" date="2017" name="ISME J.">
        <title>Energy and carbon metabolisms in a deep terrestrial subsurface fluid microbial community.</title>
        <authorList>
            <person name="Momper L."/>
            <person name="Jungbluth S.P."/>
            <person name="Lee M.D."/>
            <person name="Amend J.P."/>
        </authorList>
    </citation>
    <scope>NUCLEOTIDE SEQUENCE [LARGE SCALE GENOMIC DNA]</scope>
    <source>
        <strain evidence="3">SURF_5</strain>
    </source>
</reference>
<evidence type="ECO:0000256" key="1">
    <source>
        <dbReference type="SAM" id="Phobius"/>
    </source>
</evidence>
<dbReference type="GO" id="GO:0016787">
    <property type="term" value="F:hydrolase activity"/>
    <property type="evidence" value="ECO:0007669"/>
    <property type="project" value="InterPro"/>
</dbReference>
<sequence length="575" mass="63993">MRLAHPRSAADSPFCASFYIMTEKREPIKNFTPETIREHAGLMRLYALIAASFLCLISVAAADENFTQDIYVPATSEGVEFIAPADGSYRFTITGGAAQACPPSAAPGHPDWHGWNTMVLIYKNRHAEWGGGPFAPDNPHPANWDAAVGNIGMQPTREAAESAGKGLSCQMFLGKNEYARLLVHDSRGFFHDNSGGVHLLISLVGDATQAGAGSAQANDCDSFDLLGEGKEILETASGTEVFRYGWQNNEYRILEAIERFHYEPGTREAFGQQWDFAPLGVLHTTAEPAQFGSTMLVWNSERYGEAKGRVLCDQTAWERSTGPKPGDVFRLTGTVDQPFSAPFIPDTSLYDFEWTLFQTATDVKKASDRDHGEYVSKITWEWNGILYAKPKTAFANRGASPPLRPCFYTGFDSPNLDEWQIPSGSWTVSDGVLASSGFFGEEIILTGKTWKNCRICFRMRFASGIDDFWVQFRRNFHGDPPGYSCYQIDGGTGKFRYQNIREKYRDISKMILAPKGDQRWHTFELVIRDASAECLIDGKPIVSAQRCPIDAGQIGFRTLNTRVEVDYVRVEDISN</sequence>
<dbReference type="Gene3D" id="2.60.120.560">
    <property type="entry name" value="Exo-inulinase, domain 1"/>
    <property type="match status" value="1"/>
</dbReference>
<organism evidence="3 4">
    <name type="scientific">Abyssobacteria bacterium (strain SURF_5)</name>
    <dbReference type="NCBI Taxonomy" id="2093360"/>
    <lineage>
        <taxon>Bacteria</taxon>
        <taxon>Pseudomonadati</taxon>
        <taxon>Candidatus Hydrogenedentota</taxon>
        <taxon>Candidatus Abyssobacteria</taxon>
    </lineage>
</organism>
<dbReference type="InterPro" id="IPR010496">
    <property type="entry name" value="AL/BT2_dom"/>
</dbReference>
<comment type="caution">
    <text evidence="3">The sequence shown here is derived from an EMBL/GenBank/DDBJ whole genome shotgun (WGS) entry which is preliminary data.</text>
</comment>
<dbReference type="AlphaFoldDB" id="A0A3A4NFS8"/>
<keyword evidence="1" id="KW-1133">Transmembrane helix</keyword>
<gene>
    <name evidence="3" type="ORF">C4520_17185</name>
</gene>
<feature type="transmembrane region" description="Helical" evidence="1">
    <location>
        <begin position="45"/>
        <end position="62"/>
    </location>
</feature>
<dbReference type="Proteomes" id="UP000265882">
    <property type="component" value="Unassembled WGS sequence"/>
</dbReference>
<dbReference type="EMBL" id="QZKU01000117">
    <property type="protein sequence ID" value="RJP17236.1"/>
    <property type="molecule type" value="Genomic_DNA"/>
</dbReference>
<keyword evidence="1" id="KW-0472">Membrane</keyword>
<evidence type="ECO:0000313" key="3">
    <source>
        <dbReference type="EMBL" id="RJP17236.1"/>
    </source>
</evidence>
<keyword evidence="1" id="KW-0812">Transmembrane</keyword>
<evidence type="ECO:0000259" key="2">
    <source>
        <dbReference type="Pfam" id="PF06439"/>
    </source>
</evidence>
<dbReference type="Pfam" id="PF06439">
    <property type="entry name" value="3keto-disac_hyd"/>
    <property type="match status" value="1"/>
</dbReference>
<accession>A0A3A4NFS8</accession>
<proteinExistence type="predicted"/>
<evidence type="ECO:0000313" key="4">
    <source>
        <dbReference type="Proteomes" id="UP000265882"/>
    </source>
</evidence>
<feature type="domain" description="3-keto-alpha-glucoside-1,2-lyase/3-keto-2-hydroxy-glucal hydratase" evidence="2">
    <location>
        <begin position="411"/>
        <end position="569"/>
    </location>
</feature>
<name>A0A3A4NFS8_ABYX5</name>